<feature type="region of interest" description="Disordered" evidence="1">
    <location>
        <begin position="377"/>
        <end position="396"/>
    </location>
</feature>
<dbReference type="EnsemblPlants" id="OGLUM07G09850.1">
    <property type="protein sequence ID" value="OGLUM07G09850.1"/>
    <property type="gene ID" value="OGLUM07G09850"/>
</dbReference>
<evidence type="ECO:0000256" key="2">
    <source>
        <dbReference type="SAM" id="SignalP"/>
    </source>
</evidence>
<evidence type="ECO:0000313" key="4">
    <source>
        <dbReference type="Proteomes" id="UP000026961"/>
    </source>
</evidence>
<feature type="signal peptide" evidence="2">
    <location>
        <begin position="1"/>
        <end position="24"/>
    </location>
</feature>
<evidence type="ECO:0000256" key="1">
    <source>
        <dbReference type="SAM" id="MobiDB-lite"/>
    </source>
</evidence>
<organism evidence="3">
    <name type="scientific">Oryza glumipatula</name>
    <dbReference type="NCBI Taxonomy" id="40148"/>
    <lineage>
        <taxon>Eukaryota</taxon>
        <taxon>Viridiplantae</taxon>
        <taxon>Streptophyta</taxon>
        <taxon>Embryophyta</taxon>
        <taxon>Tracheophyta</taxon>
        <taxon>Spermatophyta</taxon>
        <taxon>Magnoliopsida</taxon>
        <taxon>Liliopsida</taxon>
        <taxon>Poales</taxon>
        <taxon>Poaceae</taxon>
        <taxon>BOP clade</taxon>
        <taxon>Oryzoideae</taxon>
        <taxon>Oryzeae</taxon>
        <taxon>Oryzinae</taxon>
        <taxon>Oryza</taxon>
    </lineage>
</organism>
<dbReference type="AlphaFoldDB" id="A0A0E0AIB1"/>
<keyword evidence="2" id="KW-0732">Signal</keyword>
<keyword evidence="4" id="KW-1185">Reference proteome</keyword>
<dbReference type="HOGENOM" id="CLU_044781_0_1_1"/>
<protein>
    <submittedName>
        <fullName evidence="3">Uncharacterized protein</fullName>
    </submittedName>
</protein>
<sequence length="396" mass="42631">MGVQLNPQTFGGTNKLLLVLRVLARVWYKDLDSVPQYIVWEQPNAPNGQSWTIFVYTFNGEFADAFPPDDDLPPGEGPVDPNVNFEDAPAWQFGNVQNAGQDHNQGWVNWDEGEDNVNVNVPEGFMPEVPQPVDAVHHISSSLSSAPASVSTSDSTFTSVVGISSDEDVMQPVPDNSIVIPPVSVDAELFKLLCQRFPQVMFDKNFLKDASFWSAFSPVLSSVTGNSAVRSDEVLDPTPIAVVPPSDILALPDPSPEAPVERRYKKRVAGSPVVTTGLRRSSRLLAISDGHKTNVIDNSLVEPDPNQGVGKPRGISIKKLKQVAHEVGILFSGGMLHDSNFASSLSDITGSAEAAVPSDCPIPLLQKMATNLCGVPPQDVTQEGLLSPSRNDDAES</sequence>
<reference evidence="3" key="2">
    <citation type="submission" date="2018-05" db="EMBL/GenBank/DDBJ databases">
        <title>OgluRS3 (Oryza glumaepatula Reference Sequence Version 3).</title>
        <authorList>
            <person name="Zhang J."/>
            <person name="Kudrna D."/>
            <person name="Lee S."/>
            <person name="Talag J."/>
            <person name="Welchert J."/>
            <person name="Wing R.A."/>
        </authorList>
    </citation>
    <scope>NUCLEOTIDE SEQUENCE [LARGE SCALE GENOMIC DNA]</scope>
</reference>
<name>A0A0E0AIB1_9ORYZ</name>
<dbReference type="Gramene" id="OGLUM07G09850.1">
    <property type="protein sequence ID" value="OGLUM07G09850.1"/>
    <property type="gene ID" value="OGLUM07G09850"/>
</dbReference>
<dbReference type="PANTHER" id="PTHR33075">
    <property type="entry name" value="OS02G0499800 PROTEIN"/>
    <property type="match status" value="1"/>
</dbReference>
<accession>A0A0E0AIB1</accession>
<proteinExistence type="predicted"/>
<evidence type="ECO:0000313" key="3">
    <source>
        <dbReference type="EnsemblPlants" id="OGLUM07G09850.1"/>
    </source>
</evidence>
<reference evidence="3" key="1">
    <citation type="submission" date="2015-04" db="UniProtKB">
        <authorList>
            <consortium name="EnsemblPlants"/>
        </authorList>
    </citation>
    <scope>IDENTIFICATION</scope>
</reference>
<feature type="chain" id="PRO_5002353934" evidence="2">
    <location>
        <begin position="25"/>
        <end position="396"/>
    </location>
</feature>
<dbReference type="PANTHER" id="PTHR33075:SF7">
    <property type="entry name" value="OS02G0303350 PROTEIN"/>
    <property type="match status" value="1"/>
</dbReference>
<dbReference type="Proteomes" id="UP000026961">
    <property type="component" value="Chromosome 7"/>
</dbReference>